<organism evidence="1 2">
    <name type="scientific">Trifolium pratense</name>
    <name type="common">Red clover</name>
    <dbReference type="NCBI Taxonomy" id="57577"/>
    <lineage>
        <taxon>Eukaryota</taxon>
        <taxon>Viridiplantae</taxon>
        <taxon>Streptophyta</taxon>
        <taxon>Embryophyta</taxon>
        <taxon>Tracheophyta</taxon>
        <taxon>Spermatophyta</taxon>
        <taxon>Magnoliopsida</taxon>
        <taxon>eudicotyledons</taxon>
        <taxon>Gunneridae</taxon>
        <taxon>Pentapetalae</taxon>
        <taxon>rosids</taxon>
        <taxon>fabids</taxon>
        <taxon>Fabales</taxon>
        <taxon>Fabaceae</taxon>
        <taxon>Papilionoideae</taxon>
        <taxon>50 kb inversion clade</taxon>
        <taxon>NPAAA clade</taxon>
        <taxon>Hologalegina</taxon>
        <taxon>IRL clade</taxon>
        <taxon>Trifolieae</taxon>
        <taxon>Trifolium</taxon>
    </lineage>
</organism>
<protein>
    <submittedName>
        <fullName evidence="1">Uncharacterized protein</fullName>
    </submittedName>
</protein>
<proteinExistence type="predicted"/>
<name>A0ACB0KP20_TRIPR</name>
<comment type="caution">
    <text evidence="1">The sequence shown here is derived from an EMBL/GenBank/DDBJ whole genome shotgun (WGS) entry which is preliminary data.</text>
</comment>
<evidence type="ECO:0000313" key="1">
    <source>
        <dbReference type="EMBL" id="CAJ2657790.1"/>
    </source>
</evidence>
<accession>A0ACB0KP20</accession>
<sequence>MWLSFIRLSLNLSSVECNDAKLSQPYVIKVNGVNIEGVIPIRQAVFSHFESHFKAPNVERPRVDDLQFKRLTQTESAGLTKPFTEAEVKSAVWDCDSYKSPGPDGINFGFIKDFWAELRGDIMRFIADFHRNGKLTKGVNSTFIALIPKIDSPQGLNDFRPISLVGSLYKILAKVLANRLRIVIGSVISESQLAFVKDRQILDGILIANEVVDEARKFNKDLMLFKVDFEKAYDSVDLGYLDDVMGRMPFPVLWRKWIRECVCTASASVLVNGSPTDEFPLQRGLRQGDPLSPFLFLLAAEGLNVLMEAMIANNLFTGYSIGEQGSMTVSHLQFADDTLLLGGVKSWANVRALRAVLVLFETMSGLKINFNKSMLVGVNIPDSWLGEAASALCCRVGKIHFLYLGLQIGGDPRRLSFWEPMLFRIKNRLSGWKSRFLSFGGRLVLLKSVLTSLPVYTLSFFKAPSCTISSIESIFIKFFWGGCEDSRKISWVDWNSICLSKESGGLGVRRLREFNQALLGKWCWRMLVDSEGLWFRVLAARYGIEGGRLRDGGRKVSSWWREISRIRGGGSETGGRWFQEQVVKRVGDGSDTFFWTDPWVDEIPLCQRFGRLFELAETKPRTVAEMFALGWGEGGEVWVWRRQLRAWEEEMLRECQSLFLNILLQAHSIDMWQWRPDPDTGYSVRGAYQLLTSHISITMDDADNLIWHPQVPLKVSIFAWRLLRDRLPTKVNLVTRGVLSSTAHSCIFVCGEAESAHHLFISCSTVGSFWDLVRSWIGIPLVGFTTLRDHFVQFVSSAGGSRARRSFLQLIWLACVWVVWTERNHRLFTGSADTPHILLDKIKLFSFRWLKTTSVTLSYNYHSWWAYFALDSVSILATKYDAC</sequence>
<evidence type="ECO:0000313" key="2">
    <source>
        <dbReference type="Proteomes" id="UP001177021"/>
    </source>
</evidence>
<dbReference type="Proteomes" id="UP001177021">
    <property type="component" value="Unassembled WGS sequence"/>
</dbReference>
<dbReference type="EMBL" id="CASHSV030000311">
    <property type="protein sequence ID" value="CAJ2657790.1"/>
    <property type="molecule type" value="Genomic_DNA"/>
</dbReference>
<reference evidence="1" key="1">
    <citation type="submission" date="2023-10" db="EMBL/GenBank/DDBJ databases">
        <authorList>
            <person name="Rodriguez Cubillos JULIANA M."/>
            <person name="De Vega J."/>
        </authorList>
    </citation>
    <scope>NUCLEOTIDE SEQUENCE</scope>
</reference>
<gene>
    <name evidence="1" type="ORF">MILVUS5_LOCUS24292</name>
</gene>
<keyword evidence="2" id="KW-1185">Reference proteome</keyword>